<accession>A0A927MY56</accession>
<dbReference type="PANTHER" id="PTHR43174">
    <property type="entry name" value="UDP-N-ACETYLGLUCOSAMINE 2-EPIMERASE"/>
    <property type="match status" value="1"/>
</dbReference>
<dbReference type="InterPro" id="IPR003331">
    <property type="entry name" value="UDP_GlcNAc_Epimerase_2_dom"/>
</dbReference>
<keyword evidence="4" id="KW-1185">Reference proteome</keyword>
<proteinExistence type="inferred from homology"/>
<keyword evidence="1 3" id="KW-0413">Isomerase</keyword>
<evidence type="ECO:0000259" key="2">
    <source>
        <dbReference type="Pfam" id="PF02350"/>
    </source>
</evidence>
<dbReference type="EC" id="5.1.3.14" evidence="3"/>
<dbReference type="PANTHER" id="PTHR43174:SF1">
    <property type="entry name" value="UDP-N-ACETYLGLUCOSAMINE 2-EPIMERASE"/>
    <property type="match status" value="1"/>
</dbReference>
<evidence type="ECO:0000256" key="1">
    <source>
        <dbReference type="RuleBase" id="RU003513"/>
    </source>
</evidence>
<dbReference type="Proteomes" id="UP000638648">
    <property type="component" value="Unassembled WGS sequence"/>
</dbReference>
<name>A0A927MY56_9ACTN</name>
<dbReference type="RefSeq" id="WP_192749691.1">
    <property type="nucleotide sequence ID" value="NZ_BAABJL010000199.1"/>
</dbReference>
<dbReference type="InterPro" id="IPR029767">
    <property type="entry name" value="WecB-like"/>
</dbReference>
<feature type="domain" description="UDP-N-acetylglucosamine 2-epimerase" evidence="2">
    <location>
        <begin position="28"/>
        <end position="352"/>
    </location>
</feature>
<dbReference type="AlphaFoldDB" id="A0A927MY56"/>
<comment type="similarity">
    <text evidence="1">Belongs to the UDP-N-acetylglucosamine 2-epimerase family.</text>
</comment>
<evidence type="ECO:0000313" key="3">
    <source>
        <dbReference type="EMBL" id="MBE1605335.1"/>
    </source>
</evidence>
<protein>
    <submittedName>
        <fullName evidence="3">UDP-N-acetylglucosamine 2-epimerase (Non-hydrolyzing)</fullName>
        <ecNumber evidence="3">5.1.3.14</ecNumber>
    </submittedName>
</protein>
<comment type="caution">
    <text evidence="3">The sequence shown here is derived from an EMBL/GenBank/DDBJ whole genome shotgun (WGS) entry which is preliminary data.</text>
</comment>
<dbReference type="GO" id="GO:0008761">
    <property type="term" value="F:UDP-N-acetylglucosamine 2-epimerase activity"/>
    <property type="evidence" value="ECO:0007669"/>
    <property type="project" value="UniProtKB-EC"/>
</dbReference>
<evidence type="ECO:0000313" key="4">
    <source>
        <dbReference type="Proteomes" id="UP000638648"/>
    </source>
</evidence>
<organism evidence="3 4">
    <name type="scientific">Actinopolymorpha pittospori</name>
    <dbReference type="NCBI Taxonomy" id="648752"/>
    <lineage>
        <taxon>Bacteria</taxon>
        <taxon>Bacillati</taxon>
        <taxon>Actinomycetota</taxon>
        <taxon>Actinomycetes</taxon>
        <taxon>Propionibacteriales</taxon>
        <taxon>Actinopolymorphaceae</taxon>
        <taxon>Actinopolymorpha</taxon>
    </lineage>
</organism>
<dbReference type="NCBIfam" id="TIGR00236">
    <property type="entry name" value="wecB"/>
    <property type="match status" value="1"/>
</dbReference>
<dbReference type="EMBL" id="JADBEM010000001">
    <property type="protein sequence ID" value="MBE1605335.1"/>
    <property type="molecule type" value="Genomic_DNA"/>
</dbReference>
<sequence>MTVVHITGARPNFPKAAPVLAALAGHGVGQRLVHTGQHYDDKMSEVFFRELDLPRPDVNLGVGSGSHASQTGAVMVALEELFTAERPELVIVYGDVNSTLAAALVCSKIGVPIAHVEAGLRSFDMTMPEEVNRKVTDALCDLAFTTSPEAIGHLSREGVAADRIHLVGNPMIDTLLKHLDRFDPAPAQAAHGLDGPYAVATLHRPGNVDSEAQALTLVRAMHKCADQVPILVPLHPRGRARLLDLGFADHPGIRVVDPLGYVDFMSLVRGSVAVLTDSGGVQEETTVLGVPCLTLRPSTERPATITHGTNRLVRAETLPDELRAAIERGRPATWPVPPLWDGHAGERIADVLVPWLAERAGDDATAR</sequence>
<dbReference type="Gene3D" id="3.40.50.2000">
    <property type="entry name" value="Glycogen Phosphorylase B"/>
    <property type="match status" value="2"/>
</dbReference>
<dbReference type="CDD" id="cd03786">
    <property type="entry name" value="GTB_UDP-GlcNAc_2-Epimerase"/>
    <property type="match status" value="1"/>
</dbReference>
<dbReference type="Pfam" id="PF02350">
    <property type="entry name" value="Epimerase_2"/>
    <property type="match status" value="1"/>
</dbReference>
<dbReference type="SUPFAM" id="SSF53756">
    <property type="entry name" value="UDP-Glycosyltransferase/glycogen phosphorylase"/>
    <property type="match status" value="1"/>
</dbReference>
<gene>
    <name evidence="3" type="ORF">HEB94_002183</name>
</gene>
<reference evidence="3" key="1">
    <citation type="submission" date="2020-10" db="EMBL/GenBank/DDBJ databases">
        <title>Sequencing the genomes of 1000 actinobacteria strains.</title>
        <authorList>
            <person name="Klenk H.-P."/>
        </authorList>
    </citation>
    <scope>NUCLEOTIDE SEQUENCE</scope>
    <source>
        <strain evidence="3">DSM 45354</strain>
    </source>
</reference>